<evidence type="ECO:0000259" key="6">
    <source>
        <dbReference type="Pfam" id="PF00593"/>
    </source>
</evidence>
<comment type="subcellular location">
    <subcellularLocation>
        <location evidence="1 4">Cell outer membrane</location>
    </subcellularLocation>
</comment>
<protein>
    <submittedName>
        <fullName evidence="8">TonB-dependent receptor</fullName>
    </submittedName>
</protein>
<comment type="similarity">
    <text evidence="4">Belongs to the TonB-dependent receptor family.</text>
</comment>
<evidence type="ECO:0000256" key="2">
    <source>
        <dbReference type="ARBA" id="ARBA00023136"/>
    </source>
</evidence>
<dbReference type="SUPFAM" id="SSF56935">
    <property type="entry name" value="Porins"/>
    <property type="match status" value="2"/>
</dbReference>
<evidence type="ECO:0000313" key="8">
    <source>
        <dbReference type="EMBL" id="GAA0583257.1"/>
    </source>
</evidence>
<dbReference type="EMBL" id="BAAADD010000010">
    <property type="protein sequence ID" value="GAA0583257.1"/>
    <property type="molecule type" value="Genomic_DNA"/>
</dbReference>
<comment type="caution">
    <text evidence="8">The sequence shown here is derived from an EMBL/GenBank/DDBJ whole genome shotgun (WGS) entry which is preliminary data.</text>
</comment>
<keyword evidence="9" id="KW-1185">Reference proteome</keyword>
<dbReference type="InterPro" id="IPR036942">
    <property type="entry name" value="Beta-barrel_TonB_sf"/>
</dbReference>
<accession>A0ABN1F5Z9</accession>
<keyword evidence="2 4" id="KW-0472">Membrane</keyword>
<dbReference type="PANTHER" id="PTHR40980:SF3">
    <property type="entry name" value="TONB-DEPENDENT RECEPTOR-LIKE BETA-BARREL DOMAIN-CONTAINING PROTEIN"/>
    <property type="match status" value="1"/>
</dbReference>
<dbReference type="RefSeq" id="WP_166937159.1">
    <property type="nucleotide sequence ID" value="NZ_BAAADD010000010.1"/>
</dbReference>
<evidence type="ECO:0000259" key="7">
    <source>
        <dbReference type="Pfam" id="PF07715"/>
    </source>
</evidence>
<dbReference type="InterPro" id="IPR037066">
    <property type="entry name" value="Plug_dom_sf"/>
</dbReference>
<feature type="signal peptide" evidence="5">
    <location>
        <begin position="1"/>
        <end position="26"/>
    </location>
</feature>
<keyword evidence="8" id="KW-0675">Receptor</keyword>
<reference evidence="8 9" key="1">
    <citation type="journal article" date="2019" name="Int. J. Syst. Evol. Microbiol.">
        <title>The Global Catalogue of Microorganisms (GCM) 10K type strain sequencing project: providing services to taxonomists for standard genome sequencing and annotation.</title>
        <authorList>
            <consortium name="The Broad Institute Genomics Platform"/>
            <consortium name="The Broad Institute Genome Sequencing Center for Infectious Disease"/>
            <person name="Wu L."/>
            <person name="Ma J."/>
        </authorList>
    </citation>
    <scope>NUCLEOTIDE SEQUENCE [LARGE SCALE GENOMIC DNA]</scope>
    <source>
        <strain evidence="8 9">JCM 15089</strain>
    </source>
</reference>
<evidence type="ECO:0000256" key="5">
    <source>
        <dbReference type="SAM" id="SignalP"/>
    </source>
</evidence>
<dbReference type="InterPro" id="IPR012910">
    <property type="entry name" value="Plug_dom"/>
</dbReference>
<proteinExistence type="inferred from homology"/>
<name>A0ABN1F5Z9_9PROT</name>
<sequence length="1021" mass="110628">MKSRYQFCTQTAVAALLIGLTGAAQAQNADTIETVTVTGFRASLASALSAKQNSNLMIESVAPEDIGKMPDKDVAESLQRLPGVQIDRVAGEGTQVRIRGLSYNVTLLDSDVFVTGREMYTSGEGSGSGAGNLFQNSLEGIPSSLIAGIDVYKSPNAALVAGALGGTVNLRVRNATDGEEGLKIGGNVGVSYSQGAAHATPAGAVVAQYKFSPNFGVLAAISYDEHDVRVFEAQAQNRGNWAVAGPTTGIDNNIGKNYIEQELAYLTNQKVDRKRLGTFLGVNYNPVSSVQMGLSWFHSFLTIGRQDVSDKLFIHSNGEAQGLDASKAYSVDDNGVVLAGTFRSHSAEGATLVEKDKNIGDNVQFNIKYDNGGKLRASSKFSYGKGSMYSEFVQADFRQSGYNIDFGNRNASNASLFTGNLPGNHFANWKACGGNKGDAGRTLNPVNCDFSYTNVKGLYQRVSYNIADMLTNPDYILYKSHWGWDVKSKNDQWALRGDVEYDVIDKVTVSAGLRHASSNVDYDFGRFLLNAYGNGTCSFNDASRSIVAGVTHCANGQGQLSWEMDQTIRGPWTYYQDPDLPFVPVQTATTNPERLKMIKDFFPAAGISEMLAQNPDQMMSDPKAWLQSINPNAPLQRFKDAINSFKIAKKVSEGYFMVDIGKPADGFHINTGVRVVKTQLDIGQYILNSNPAPKYISTATWNGLPDVGSTSYVVTKREYVDILPSLNAYVDVFEGHKLRLTAARVMADANPWQLGAGMYYNFTHATADVRCNVAVQASTGVCSHDGFYFNNGQGGNNQLDPYRANQVDISWEYYFGTQGLISATLFWKGVDSFTTSSTISTTVMDDFGGTAGGITKVTNGRGGMIEGVELNAQYAFENGFGFNANYTYAKSKTQNATAFTSNLGFPGVAQNAYTLQAYYEQGPFAGRVSYTWKGSAVGSAYQTLSVVSTATGGTKTYGVFDRSYGQIDAQLSYNITENLGVVLEGRNLAAEATSSYLQYKNQPFTYDQAGRSYALNVKFNY</sequence>
<dbReference type="Pfam" id="PF00593">
    <property type="entry name" value="TonB_dep_Rec_b-barrel"/>
    <property type="match status" value="1"/>
</dbReference>
<keyword evidence="4" id="KW-0798">TonB box</keyword>
<feature type="domain" description="TonB-dependent receptor-like beta-barrel" evidence="6">
    <location>
        <begin position="645"/>
        <end position="988"/>
    </location>
</feature>
<feature type="chain" id="PRO_5046220172" evidence="5">
    <location>
        <begin position="27"/>
        <end position="1021"/>
    </location>
</feature>
<evidence type="ECO:0000313" key="9">
    <source>
        <dbReference type="Proteomes" id="UP001499951"/>
    </source>
</evidence>
<gene>
    <name evidence="8" type="ORF">GCM10008942_35210</name>
</gene>
<dbReference type="InterPro" id="IPR000531">
    <property type="entry name" value="Beta-barrel_TonB"/>
</dbReference>
<dbReference type="PANTHER" id="PTHR40980">
    <property type="entry name" value="PLUG DOMAIN-CONTAINING PROTEIN"/>
    <property type="match status" value="1"/>
</dbReference>
<dbReference type="Pfam" id="PF07715">
    <property type="entry name" value="Plug"/>
    <property type="match status" value="1"/>
</dbReference>
<dbReference type="Proteomes" id="UP001499951">
    <property type="component" value="Unassembled WGS sequence"/>
</dbReference>
<evidence type="ECO:0000256" key="1">
    <source>
        <dbReference type="ARBA" id="ARBA00004442"/>
    </source>
</evidence>
<organism evidence="8 9">
    <name type="scientific">Rhizomicrobium electricum</name>
    <dbReference type="NCBI Taxonomy" id="480070"/>
    <lineage>
        <taxon>Bacteria</taxon>
        <taxon>Pseudomonadati</taxon>
        <taxon>Pseudomonadota</taxon>
        <taxon>Alphaproteobacteria</taxon>
        <taxon>Micropepsales</taxon>
        <taxon>Micropepsaceae</taxon>
        <taxon>Rhizomicrobium</taxon>
    </lineage>
</organism>
<feature type="domain" description="TonB-dependent receptor plug" evidence="7">
    <location>
        <begin position="52"/>
        <end position="167"/>
    </location>
</feature>
<dbReference type="InterPro" id="IPR010104">
    <property type="entry name" value="TonB_rcpt_bac"/>
</dbReference>
<keyword evidence="5" id="KW-0732">Signal</keyword>
<dbReference type="NCBIfam" id="TIGR01782">
    <property type="entry name" value="TonB-Xanth-Caul"/>
    <property type="match status" value="1"/>
</dbReference>
<dbReference type="Gene3D" id="2.170.130.10">
    <property type="entry name" value="TonB-dependent receptor, plug domain"/>
    <property type="match status" value="1"/>
</dbReference>
<keyword evidence="3" id="KW-0998">Cell outer membrane</keyword>
<evidence type="ECO:0000256" key="3">
    <source>
        <dbReference type="ARBA" id="ARBA00023237"/>
    </source>
</evidence>
<evidence type="ECO:0000256" key="4">
    <source>
        <dbReference type="RuleBase" id="RU003357"/>
    </source>
</evidence>
<dbReference type="Gene3D" id="2.40.170.20">
    <property type="entry name" value="TonB-dependent receptor, beta-barrel domain"/>
    <property type="match status" value="1"/>
</dbReference>